<reference evidence="2 3" key="1">
    <citation type="submission" date="2020-07" db="EMBL/GenBank/DDBJ databases">
        <title>Comparative genomics of pyrophilous fungi reveals a link between fire events and developmental genes.</title>
        <authorList>
            <consortium name="DOE Joint Genome Institute"/>
            <person name="Steindorff A.S."/>
            <person name="Carver A."/>
            <person name="Calhoun S."/>
            <person name="Stillman K."/>
            <person name="Liu H."/>
            <person name="Lipzen A."/>
            <person name="Pangilinan J."/>
            <person name="Labutti K."/>
            <person name="Bruns T.D."/>
            <person name="Grigoriev I.V."/>
        </authorList>
    </citation>
    <scope>NUCLEOTIDE SEQUENCE [LARGE SCALE GENOMIC DNA]</scope>
    <source>
        <strain evidence="2 3">CBS 144469</strain>
    </source>
</reference>
<dbReference type="Proteomes" id="UP000521943">
    <property type="component" value="Unassembled WGS sequence"/>
</dbReference>
<dbReference type="EMBL" id="JACGCI010000094">
    <property type="protein sequence ID" value="KAF6746288.1"/>
    <property type="molecule type" value="Genomic_DNA"/>
</dbReference>
<accession>A0A8H6HI95</accession>
<dbReference type="AlphaFoldDB" id="A0A8H6HI95"/>
<proteinExistence type="predicted"/>
<feature type="region of interest" description="Disordered" evidence="1">
    <location>
        <begin position="268"/>
        <end position="287"/>
    </location>
</feature>
<feature type="region of interest" description="Disordered" evidence="1">
    <location>
        <begin position="297"/>
        <end position="452"/>
    </location>
</feature>
<name>A0A8H6HI95_9AGAR</name>
<protein>
    <submittedName>
        <fullName evidence="2">Uncharacterized protein</fullName>
    </submittedName>
</protein>
<keyword evidence="3" id="KW-1185">Reference proteome</keyword>
<feature type="compositionally biased region" description="Basic and acidic residues" evidence="1">
    <location>
        <begin position="341"/>
        <end position="350"/>
    </location>
</feature>
<sequence length="452" mass="49582">MSITLKQLQKLSSMRFSSKEVTLKDLLHNITSSSGRFILKRSTQTLSAYLIWDTFHEEYALCTHSFVVRYATPLDTGNFCPDGAAPPMDFKGQMRKSEPSMAAQVSLTFDAKVEPTLHETLSSLEEWGTSVGGFPIDNLTRNHWNTPQSVANQGRFTVSSALFQRRTGFNVVNDRYTVPYDVHPWIANACVPHNPSWIPNPNLARFMHRKPNNVLVEISESKNPKLVTGDVVVMTFKIVFNTMGTVWQMAFVPIQVIRMGQIDPSAFGAIDSSEDHSKLELPKPGERLRAIPDTVQAAARAPLPEIKNVKPSSSDRVASPEVPADDASDADSSASYEDESDKASPRHTAVDDDASPWQPSPLSEDSPRADALDSPGIYVDDDSFTAGVSTHEPRAKQDEGVDLSQPLSQAKEDTGVEPSDSQATSAKSRGRSTKRNSGGVPSGRAKRARVRD</sequence>
<comment type="caution">
    <text evidence="2">The sequence shown here is derived from an EMBL/GenBank/DDBJ whole genome shotgun (WGS) entry which is preliminary data.</text>
</comment>
<evidence type="ECO:0000256" key="1">
    <source>
        <dbReference type="SAM" id="MobiDB-lite"/>
    </source>
</evidence>
<gene>
    <name evidence="2" type="ORF">DFP72DRAFT_855548</name>
</gene>
<evidence type="ECO:0000313" key="2">
    <source>
        <dbReference type="EMBL" id="KAF6746288.1"/>
    </source>
</evidence>
<evidence type="ECO:0000313" key="3">
    <source>
        <dbReference type="Proteomes" id="UP000521943"/>
    </source>
</evidence>
<feature type="compositionally biased region" description="Basic and acidic residues" evidence="1">
    <location>
        <begin position="273"/>
        <end position="287"/>
    </location>
</feature>
<organism evidence="2 3">
    <name type="scientific">Ephemerocybe angulata</name>
    <dbReference type="NCBI Taxonomy" id="980116"/>
    <lineage>
        <taxon>Eukaryota</taxon>
        <taxon>Fungi</taxon>
        <taxon>Dikarya</taxon>
        <taxon>Basidiomycota</taxon>
        <taxon>Agaricomycotina</taxon>
        <taxon>Agaricomycetes</taxon>
        <taxon>Agaricomycetidae</taxon>
        <taxon>Agaricales</taxon>
        <taxon>Agaricineae</taxon>
        <taxon>Psathyrellaceae</taxon>
        <taxon>Ephemerocybe</taxon>
    </lineage>
</organism>
<dbReference type="OrthoDB" id="3034725at2759"/>